<feature type="region of interest" description="Disordered" evidence="1">
    <location>
        <begin position="1"/>
        <end position="32"/>
    </location>
</feature>
<keyword evidence="3" id="KW-1185">Reference proteome</keyword>
<reference evidence="3" key="1">
    <citation type="journal article" date="2019" name="Int. J. Syst. Evol. Microbiol.">
        <title>The Global Catalogue of Microorganisms (GCM) 10K type strain sequencing project: providing services to taxonomists for standard genome sequencing and annotation.</title>
        <authorList>
            <consortium name="The Broad Institute Genomics Platform"/>
            <consortium name="The Broad Institute Genome Sequencing Center for Infectious Disease"/>
            <person name="Wu L."/>
            <person name="Ma J."/>
        </authorList>
    </citation>
    <scope>NUCLEOTIDE SEQUENCE [LARGE SCALE GENOMIC DNA]</scope>
    <source>
        <strain evidence="3">JCM 10411</strain>
    </source>
</reference>
<protein>
    <recommendedName>
        <fullName evidence="4">Molecular chaperone DnaJ</fullName>
    </recommendedName>
</protein>
<gene>
    <name evidence="2" type="ORF">ACFPZI_23420</name>
</gene>
<comment type="caution">
    <text evidence="2">The sequence shown here is derived from an EMBL/GenBank/DDBJ whole genome shotgun (WGS) entry which is preliminary data.</text>
</comment>
<evidence type="ECO:0000313" key="2">
    <source>
        <dbReference type="EMBL" id="MFC5854632.1"/>
    </source>
</evidence>
<evidence type="ECO:0008006" key="4">
    <source>
        <dbReference type="Google" id="ProtNLM"/>
    </source>
</evidence>
<evidence type="ECO:0000256" key="1">
    <source>
        <dbReference type="SAM" id="MobiDB-lite"/>
    </source>
</evidence>
<name>A0ABW1E1B5_9ACTN</name>
<dbReference type="RefSeq" id="WP_381366209.1">
    <property type="nucleotide sequence ID" value="NZ_JBHSOA010000051.1"/>
</dbReference>
<accession>A0ABW1E1B5</accession>
<proteinExistence type="predicted"/>
<evidence type="ECO:0000313" key="3">
    <source>
        <dbReference type="Proteomes" id="UP001596180"/>
    </source>
</evidence>
<feature type="compositionally biased region" description="Basic and acidic residues" evidence="1">
    <location>
        <begin position="17"/>
        <end position="26"/>
    </location>
</feature>
<feature type="compositionally biased region" description="Low complexity" evidence="1">
    <location>
        <begin position="1"/>
        <end position="15"/>
    </location>
</feature>
<organism evidence="2 3">
    <name type="scientific">Streptomyces chlorus</name>
    <dbReference type="NCBI Taxonomy" id="887452"/>
    <lineage>
        <taxon>Bacteria</taxon>
        <taxon>Bacillati</taxon>
        <taxon>Actinomycetota</taxon>
        <taxon>Actinomycetes</taxon>
        <taxon>Kitasatosporales</taxon>
        <taxon>Streptomycetaceae</taxon>
        <taxon>Streptomyces</taxon>
    </lineage>
</organism>
<dbReference type="EMBL" id="JBHSOA010000051">
    <property type="protein sequence ID" value="MFC5854632.1"/>
    <property type="molecule type" value="Genomic_DNA"/>
</dbReference>
<sequence length="66" mass="6962">MPAAKKPTTRRTTTPKPKPEPAKCPDCDGTGETAETVRVGARKGRATDNHQTALCLTCWGTGHAAD</sequence>
<dbReference type="Proteomes" id="UP001596180">
    <property type="component" value="Unassembled WGS sequence"/>
</dbReference>